<dbReference type="Proteomes" id="UP001597493">
    <property type="component" value="Unassembled WGS sequence"/>
</dbReference>
<gene>
    <name evidence="1" type="ORF">ACFSW5_21870</name>
</gene>
<dbReference type="EMBL" id="JBHUMY010000033">
    <property type="protein sequence ID" value="MFD2662908.1"/>
    <property type="molecule type" value="Genomic_DNA"/>
</dbReference>
<organism evidence="1 2">
    <name type="scientific">Paenibacillus thailandensis</name>
    <dbReference type="NCBI Taxonomy" id="393250"/>
    <lineage>
        <taxon>Bacteria</taxon>
        <taxon>Bacillati</taxon>
        <taxon>Bacillota</taxon>
        <taxon>Bacilli</taxon>
        <taxon>Bacillales</taxon>
        <taxon>Paenibacillaceae</taxon>
        <taxon>Paenibacillus</taxon>
    </lineage>
</organism>
<evidence type="ECO:0000313" key="1">
    <source>
        <dbReference type="EMBL" id="MFD2662908.1"/>
    </source>
</evidence>
<name>A0ABW5R275_9BACL</name>
<dbReference type="RefSeq" id="WP_379277960.1">
    <property type="nucleotide sequence ID" value="NZ_JBHUGT010000037.1"/>
</dbReference>
<keyword evidence="2" id="KW-1185">Reference proteome</keyword>
<proteinExistence type="predicted"/>
<protein>
    <submittedName>
        <fullName evidence="1">YqzE family protein</fullName>
    </submittedName>
</protein>
<dbReference type="InterPro" id="IPR025622">
    <property type="entry name" value="YqzE"/>
</dbReference>
<dbReference type="Pfam" id="PF14038">
    <property type="entry name" value="YqzE"/>
    <property type="match status" value="1"/>
</dbReference>
<reference evidence="2" key="1">
    <citation type="journal article" date="2019" name="Int. J. Syst. Evol. Microbiol.">
        <title>The Global Catalogue of Microorganisms (GCM) 10K type strain sequencing project: providing services to taxonomists for standard genome sequencing and annotation.</title>
        <authorList>
            <consortium name="The Broad Institute Genomics Platform"/>
            <consortium name="The Broad Institute Genome Sequencing Center for Infectious Disease"/>
            <person name="Wu L."/>
            <person name="Ma J."/>
        </authorList>
    </citation>
    <scope>NUCLEOTIDE SEQUENCE [LARGE SCALE GENOMIC DNA]</scope>
    <source>
        <strain evidence="2">TISTR 1827</strain>
    </source>
</reference>
<evidence type="ECO:0000313" key="2">
    <source>
        <dbReference type="Proteomes" id="UP001597493"/>
    </source>
</evidence>
<sequence length="71" mass="8869">MAGENEYIKYLTQRFVTYIDTPRDERKQHKEREKNQREHWMSRWFGWGGYGIVLWWRKIAGRQRYSGETEQ</sequence>
<accession>A0ABW5R275</accession>
<comment type="caution">
    <text evidence="1">The sequence shown here is derived from an EMBL/GenBank/DDBJ whole genome shotgun (WGS) entry which is preliminary data.</text>
</comment>